<evidence type="ECO:0000256" key="3">
    <source>
        <dbReference type="SAM" id="Phobius"/>
    </source>
</evidence>
<gene>
    <name evidence="5" type="ORF">PHAVU_005G119900g</name>
</gene>
<dbReference type="OMA" id="KWGRQLL"/>
<dbReference type="PANTHER" id="PTHR24177:SF187">
    <property type="entry name" value="ANKYRIN REPEAT PROTEIN"/>
    <property type="match status" value="1"/>
</dbReference>
<sequence length="499" mass="55893">MPTYSAFFLATSKRHIFIVNIHLENEGKKAQIFVEEKYATSVRFVKSSVRFAFKCLSLSGLGVTAQDLKAIKKIRQKHKWGRQLLNIFMKRPHESYMGISGGRPFMKLDTGHNDLVQPTRQQLQMVGVASSGQSQQENTRTESATKNEEKETTFVSVAKAGIVDLVNELQNKVPTALNDNTNPEKENLLVVAMKNIKYKLGEHHVDKKETAFLTAAKNGIVEIVFELQSKIPSAVHETTSNNENVLLVAVKNRQTNVVEVLKKNLDKELFDSLILEVDNRENTVLHLAAGTTTNTERTWQIAGVAMQMMWDIKWYQYVRALVPEHFTFRTNKDEKTGGEIFKQKHKDLLKESSEWLKETSNSCSVVAALIAGVSFATSSSVPGGTDNGKPELEGQPAFDAFAIASLIGLCFSVTALIMFLAILTSRKQAQDFRMSLPLKLLFGLSSLFVSISSMLVSFCAAHFFVLKDKYKNILFPVYIATCLPVTFYAVLQFPLYVDL</sequence>
<dbReference type="SUPFAM" id="SSF48403">
    <property type="entry name" value="Ankyrin repeat"/>
    <property type="match status" value="1"/>
</dbReference>
<dbReference type="Gramene" id="ESW22022">
    <property type="protein sequence ID" value="ESW22022"/>
    <property type="gene ID" value="PHAVU_005G119900g"/>
</dbReference>
<name>V7BVI4_PHAVU</name>
<feature type="region of interest" description="Disordered" evidence="2">
    <location>
        <begin position="128"/>
        <end position="151"/>
    </location>
</feature>
<keyword evidence="6" id="KW-1185">Reference proteome</keyword>
<organism evidence="5 6">
    <name type="scientific">Phaseolus vulgaris</name>
    <name type="common">Kidney bean</name>
    <name type="synonym">French bean</name>
    <dbReference type="NCBI Taxonomy" id="3885"/>
    <lineage>
        <taxon>Eukaryota</taxon>
        <taxon>Viridiplantae</taxon>
        <taxon>Streptophyta</taxon>
        <taxon>Embryophyta</taxon>
        <taxon>Tracheophyta</taxon>
        <taxon>Spermatophyta</taxon>
        <taxon>Magnoliopsida</taxon>
        <taxon>eudicotyledons</taxon>
        <taxon>Gunneridae</taxon>
        <taxon>Pentapetalae</taxon>
        <taxon>rosids</taxon>
        <taxon>fabids</taxon>
        <taxon>Fabales</taxon>
        <taxon>Fabaceae</taxon>
        <taxon>Papilionoideae</taxon>
        <taxon>50 kb inversion clade</taxon>
        <taxon>NPAAA clade</taxon>
        <taxon>indigoferoid/millettioid clade</taxon>
        <taxon>Phaseoleae</taxon>
        <taxon>Phaseolus</taxon>
    </lineage>
</organism>
<feature type="domain" description="PGG" evidence="4">
    <location>
        <begin position="354"/>
        <end position="464"/>
    </location>
</feature>
<feature type="compositionally biased region" description="Polar residues" evidence="2">
    <location>
        <begin position="128"/>
        <end position="138"/>
    </location>
</feature>
<comment type="subcellular location">
    <subcellularLocation>
        <location evidence="1">Cell membrane</location>
        <topology evidence="1">Peripheral membrane protein</topology>
    </subcellularLocation>
</comment>
<dbReference type="FunFam" id="1.25.40.20:FF:000502">
    <property type="entry name" value="Uncharacterized protein"/>
    <property type="match status" value="1"/>
</dbReference>
<dbReference type="Gene3D" id="1.25.40.20">
    <property type="entry name" value="Ankyrin repeat-containing domain"/>
    <property type="match status" value="1"/>
</dbReference>
<feature type="non-terminal residue" evidence="5">
    <location>
        <position position="499"/>
    </location>
</feature>
<feature type="transmembrane region" description="Helical" evidence="3">
    <location>
        <begin position="400"/>
        <end position="423"/>
    </location>
</feature>
<dbReference type="InterPro" id="IPR036770">
    <property type="entry name" value="Ankyrin_rpt-contain_sf"/>
</dbReference>
<dbReference type="OrthoDB" id="1426292at2759"/>
<feature type="compositionally biased region" description="Basic and acidic residues" evidence="2">
    <location>
        <begin position="139"/>
        <end position="151"/>
    </location>
</feature>
<evidence type="ECO:0000313" key="6">
    <source>
        <dbReference type="Proteomes" id="UP000000226"/>
    </source>
</evidence>
<keyword evidence="3" id="KW-1133">Transmembrane helix</keyword>
<reference evidence="6" key="1">
    <citation type="journal article" date="2014" name="Nat. Genet.">
        <title>A reference genome for common bean and genome-wide analysis of dual domestications.</title>
        <authorList>
            <person name="Schmutz J."/>
            <person name="McClean P.E."/>
            <person name="Mamidi S."/>
            <person name="Wu G.A."/>
            <person name="Cannon S.B."/>
            <person name="Grimwood J."/>
            <person name="Jenkins J."/>
            <person name="Shu S."/>
            <person name="Song Q."/>
            <person name="Chavarro C."/>
            <person name="Torres-Torres M."/>
            <person name="Geffroy V."/>
            <person name="Moghaddam S.M."/>
            <person name="Gao D."/>
            <person name="Abernathy B."/>
            <person name="Barry K."/>
            <person name="Blair M."/>
            <person name="Brick M.A."/>
            <person name="Chovatia M."/>
            <person name="Gepts P."/>
            <person name="Goodstein D.M."/>
            <person name="Gonzales M."/>
            <person name="Hellsten U."/>
            <person name="Hyten D.L."/>
            <person name="Jia G."/>
            <person name="Kelly J.D."/>
            <person name="Kudrna D."/>
            <person name="Lee R."/>
            <person name="Richard M.M."/>
            <person name="Miklas P.N."/>
            <person name="Osorno J.M."/>
            <person name="Rodrigues J."/>
            <person name="Thareau V."/>
            <person name="Urrea C.A."/>
            <person name="Wang M."/>
            <person name="Yu Y."/>
            <person name="Zhang M."/>
            <person name="Wing R.A."/>
            <person name="Cregan P.B."/>
            <person name="Rokhsar D.S."/>
            <person name="Jackson S.A."/>
        </authorList>
    </citation>
    <scope>NUCLEOTIDE SEQUENCE [LARGE SCALE GENOMIC DNA]</scope>
    <source>
        <strain evidence="6">cv. G19833</strain>
    </source>
</reference>
<dbReference type="eggNOG" id="KOG0504">
    <property type="taxonomic scope" value="Eukaryota"/>
</dbReference>
<dbReference type="STRING" id="3885.V7BVI4"/>
<evidence type="ECO:0000256" key="1">
    <source>
        <dbReference type="ARBA" id="ARBA00004202"/>
    </source>
</evidence>
<proteinExistence type="predicted"/>
<dbReference type="InterPro" id="IPR026961">
    <property type="entry name" value="PGG_dom"/>
</dbReference>
<keyword evidence="3" id="KW-0472">Membrane</keyword>
<dbReference type="Pfam" id="PF13962">
    <property type="entry name" value="PGG"/>
    <property type="match status" value="1"/>
</dbReference>
<dbReference type="PANTHER" id="PTHR24177">
    <property type="entry name" value="CASKIN"/>
    <property type="match status" value="1"/>
</dbReference>
<dbReference type="GO" id="GO:0005886">
    <property type="term" value="C:plasma membrane"/>
    <property type="evidence" value="ECO:0007669"/>
    <property type="project" value="UniProtKB-SubCell"/>
</dbReference>
<feature type="transmembrane region" description="Helical" evidence="3">
    <location>
        <begin position="477"/>
        <end position="497"/>
    </location>
</feature>
<accession>V7BVI4</accession>
<dbReference type="AlphaFoldDB" id="V7BVI4"/>
<evidence type="ECO:0000256" key="2">
    <source>
        <dbReference type="SAM" id="MobiDB-lite"/>
    </source>
</evidence>
<keyword evidence="3" id="KW-0812">Transmembrane</keyword>
<feature type="transmembrane region" description="Helical" evidence="3">
    <location>
        <begin position="444"/>
        <end position="465"/>
    </location>
</feature>
<dbReference type="Proteomes" id="UP000000226">
    <property type="component" value="Chromosome 5"/>
</dbReference>
<protein>
    <recommendedName>
        <fullName evidence="4">PGG domain-containing protein</fullName>
    </recommendedName>
</protein>
<dbReference type="EMBL" id="CM002292">
    <property type="protein sequence ID" value="ESW22022.1"/>
    <property type="molecule type" value="Genomic_DNA"/>
</dbReference>
<evidence type="ECO:0000259" key="4">
    <source>
        <dbReference type="Pfam" id="PF13962"/>
    </source>
</evidence>
<evidence type="ECO:0000313" key="5">
    <source>
        <dbReference type="EMBL" id="ESW22022.1"/>
    </source>
</evidence>